<proteinExistence type="predicted"/>
<gene>
    <name evidence="1" type="ORF">SAMN04487894_101460</name>
</gene>
<keyword evidence="2" id="KW-1185">Reference proteome</keyword>
<dbReference type="Proteomes" id="UP000198757">
    <property type="component" value="Unassembled WGS sequence"/>
</dbReference>
<dbReference type="EMBL" id="FMZO01000001">
    <property type="protein sequence ID" value="SDC15208.1"/>
    <property type="molecule type" value="Genomic_DNA"/>
</dbReference>
<dbReference type="STRING" id="1285928.SAMN04487894_101460"/>
<protein>
    <submittedName>
        <fullName evidence="1">Uncharacterized protein</fullName>
    </submittedName>
</protein>
<evidence type="ECO:0000313" key="1">
    <source>
        <dbReference type="EMBL" id="SDC15208.1"/>
    </source>
</evidence>
<reference evidence="2" key="1">
    <citation type="submission" date="2016-10" db="EMBL/GenBank/DDBJ databases">
        <authorList>
            <person name="Varghese N."/>
            <person name="Submissions S."/>
        </authorList>
    </citation>
    <scope>NUCLEOTIDE SEQUENCE [LARGE SCALE GENOMIC DNA]</scope>
    <source>
        <strain evidence="2">DSM 25811 / CCM 8410 / LMG 26954 / E90</strain>
    </source>
</reference>
<name>A0A1G6J8T7_NIADE</name>
<dbReference type="AlphaFoldDB" id="A0A1G6J8T7"/>
<accession>A0A1G6J8T7</accession>
<sequence length="71" mass="8610">MTLNQFLAADKTEQMNAFWRTIFISERTDSEFTYSLYALFDFYVEVKVSIKDQKVCRFECFKQPQTRYEVI</sequence>
<dbReference type="OrthoDB" id="677535at2"/>
<organism evidence="1 2">
    <name type="scientific">Niabella drilacis (strain DSM 25811 / CCM 8410 / CCUG 62505 / LMG 26954 / E90)</name>
    <dbReference type="NCBI Taxonomy" id="1285928"/>
    <lineage>
        <taxon>Bacteria</taxon>
        <taxon>Pseudomonadati</taxon>
        <taxon>Bacteroidota</taxon>
        <taxon>Chitinophagia</taxon>
        <taxon>Chitinophagales</taxon>
        <taxon>Chitinophagaceae</taxon>
        <taxon>Niabella</taxon>
    </lineage>
</organism>
<dbReference type="RefSeq" id="WP_090388396.1">
    <property type="nucleotide sequence ID" value="NZ_FMZO01000001.1"/>
</dbReference>
<evidence type="ECO:0000313" key="2">
    <source>
        <dbReference type="Proteomes" id="UP000198757"/>
    </source>
</evidence>